<evidence type="ECO:0000313" key="9">
    <source>
        <dbReference type="EMBL" id="CAG9797178.1"/>
    </source>
</evidence>
<dbReference type="CDD" id="cd03045">
    <property type="entry name" value="GST_N_Delta_Epsilon"/>
    <property type="match status" value="1"/>
</dbReference>
<evidence type="ECO:0000256" key="6">
    <source>
        <dbReference type="ARBA" id="ARBA00047960"/>
    </source>
</evidence>
<dbReference type="GO" id="GO:0004364">
    <property type="term" value="F:glutathione transferase activity"/>
    <property type="evidence" value="ECO:0007669"/>
    <property type="project" value="UniProtKB-EC"/>
</dbReference>
<dbReference type="InterPro" id="IPR004045">
    <property type="entry name" value="Glutathione_S-Trfase_N"/>
</dbReference>
<dbReference type="InterPro" id="IPR010987">
    <property type="entry name" value="Glutathione-S-Trfase_C-like"/>
</dbReference>
<protein>
    <recommendedName>
        <fullName evidence="3">glutathione transferase</fullName>
        <ecNumber evidence="3">2.5.1.18</ecNumber>
    </recommendedName>
    <alternativeName>
        <fullName evidence="5">GST class-theta</fullName>
    </alternativeName>
</protein>
<keyword evidence="4" id="KW-0808">Transferase</keyword>
<dbReference type="EMBL" id="OU895877">
    <property type="protein sequence ID" value="CAG9797178.1"/>
    <property type="molecule type" value="Genomic_DNA"/>
</dbReference>
<dbReference type="SUPFAM" id="SSF52833">
    <property type="entry name" value="Thioredoxin-like"/>
    <property type="match status" value="1"/>
</dbReference>
<dbReference type="SFLD" id="SFLDG01153">
    <property type="entry name" value="Main.4:_Theta-like"/>
    <property type="match status" value="1"/>
</dbReference>
<keyword evidence="10" id="KW-1185">Reference proteome</keyword>
<dbReference type="GO" id="GO:0006749">
    <property type="term" value="P:glutathione metabolic process"/>
    <property type="evidence" value="ECO:0007669"/>
    <property type="project" value="TreeGrafter"/>
</dbReference>
<accession>A0A9N9RIR8</accession>
<dbReference type="Gene3D" id="1.20.1050.10">
    <property type="match status" value="1"/>
</dbReference>
<dbReference type="FunFam" id="3.40.30.10:FF:000034">
    <property type="entry name" value="glutathione S-transferase 1"/>
    <property type="match status" value="1"/>
</dbReference>
<dbReference type="OrthoDB" id="2309723at2759"/>
<dbReference type="SUPFAM" id="SSF47616">
    <property type="entry name" value="GST C-terminal domain-like"/>
    <property type="match status" value="1"/>
</dbReference>
<dbReference type="InterPro" id="IPR036249">
    <property type="entry name" value="Thioredoxin-like_sf"/>
</dbReference>
<dbReference type="InterPro" id="IPR036282">
    <property type="entry name" value="Glutathione-S-Trfase_C_sf"/>
</dbReference>
<dbReference type="PROSITE" id="PS50404">
    <property type="entry name" value="GST_NTER"/>
    <property type="match status" value="1"/>
</dbReference>
<sequence length="218" mass="24689">MPLTLYFAHGSPPSRGVLLLMRKMKLEFDLKVIDLGAQEHLSKEFLKLNPRHQVPVLVDDDLILTESRAILGYLVSKYDKNSSLYPSDAAKRAKIDERLYYDATVVFPAGAQIIVSVLYERVKKIPEKQRENLINTLNVLESFLNQNSWFAGNALTIADISIVPTITTIKALGYDLTKHPKLNAWYQHLESSLPNFEENVNGANSLAERLFSIMDDKL</sequence>
<dbReference type="SFLD" id="SFLDS00019">
    <property type="entry name" value="Glutathione_Transferase_(cytos"/>
    <property type="match status" value="1"/>
</dbReference>
<evidence type="ECO:0000259" key="7">
    <source>
        <dbReference type="PROSITE" id="PS50404"/>
    </source>
</evidence>
<evidence type="ECO:0000256" key="3">
    <source>
        <dbReference type="ARBA" id="ARBA00012452"/>
    </source>
</evidence>
<dbReference type="Proteomes" id="UP001153620">
    <property type="component" value="Chromosome 1"/>
</dbReference>
<comment type="similarity">
    <text evidence="1">Belongs to the GST superfamily. Theta family.</text>
</comment>
<feature type="domain" description="GST C-terminal" evidence="8">
    <location>
        <begin position="88"/>
        <end position="211"/>
    </location>
</feature>
<dbReference type="AlphaFoldDB" id="A0A9N9RIR8"/>
<dbReference type="Gene3D" id="3.40.30.10">
    <property type="entry name" value="Glutaredoxin"/>
    <property type="match status" value="1"/>
</dbReference>
<dbReference type="PANTHER" id="PTHR43969">
    <property type="entry name" value="GLUTATHIONE S TRANSFERASE D10, ISOFORM A-RELATED"/>
    <property type="match status" value="1"/>
</dbReference>
<comment type="catalytic activity">
    <reaction evidence="6">
        <text>RX + glutathione = an S-substituted glutathione + a halide anion + H(+)</text>
        <dbReference type="Rhea" id="RHEA:16437"/>
        <dbReference type="ChEBI" id="CHEBI:15378"/>
        <dbReference type="ChEBI" id="CHEBI:16042"/>
        <dbReference type="ChEBI" id="CHEBI:17792"/>
        <dbReference type="ChEBI" id="CHEBI:57925"/>
        <dbReference type="ChEBI" id="CHEBI:90779"/>
        <dbReference type="EC" id="2.5.1.18"/>
    </reaction>
</comment>
<evidence type="ECO:0000313" key="10">
    <source>
        <dbReference type="Proteomes" id="UP001153620"/>
    </source>
</evidence>
<feature type="domain" description="GST N-terminal" evidence="7">
    <location>
        <begin position="1"/>
        <end position="82"/>
    </location>
</feature>
<comment type="subunit">
    <text evidence="2">Homodimer.</text>
</comment>
<reference evidence="9" key="1">
    <citation type="submission" date="2022-01" db="EMBL/GenBank/DDBJ databases">
        <authorList>
            <person name="King R."/>
        </authorList>
    </citation>
    <scope>NUCLEOTIDE SEQUENCE</scope>
</reference>
<evidence type="ECO:0000256" key="2">
    <source>
        <dbReference type="ARBA" id="ARBA00011738"/>
    </source>
</evidence>
<name>A0A9N9RIR8_9DIPT</name>
<dbReference type="Pfam" id="PF00043">
    <property type="entry name" value="GST_C"/>
    <property type="match status" value="1"/>
</dbReference>
<dbReference type="SFLD" id="SFLDG00358">
    <property type="entry name" value="Main_(cytGST)"/>
    <property type="match status" value="1"/>
</dbReference>
<evidence type="ECO:0000256" key="1">
    <source>
        <dbReference type="ARBA" id="ARBA00009899"/>
    </source>
</evidence>
<dbReference type="CDD" id="cd03177">
    <property type="entry name" value="GST_C_Delta_Epsilon"/>
    <property type="match status" value="1"/>
</dbReference>
<dbReference type="Pfam" id="PF02798">
    <property type="entry name" value="GST_N"/>
    <property type="match status" value="1"/>
</dbReference>
<dbReference type="PANTHER" id="PTHR43969:SF9">
    <property type="entry name" value="GLUTATHIONE S TRANSFERASE D10, ISOFORM A-RELATED"/>
    <property type="match status" value="1"/>
</dbReference>
<dbReference type="InterPro" id="IPR040079">
    <property type="entry name" value="Glutathione_S-Trfase"/>
</dbReference>
<dbReference type="EC" id="2.5.1.18" evidence="3"/>
<proteinExistence type="inferred from homology"/>
<evidence type="ECO:0000256" key="5">
    <source>
        <dbReference type="ARBA" id="ARBA00041523"/>
    </source>
</evidence>
<dbReference type="FunFam" id="1.20.1050.10:FF:000007">
    <property type="entry name" value="Glutathione S-transferase 1-1"/>
    <property type="match status" value="1"/>
</dbReference>
<organism evidence="9 10">
    <name type="scientific">Chironomus riparius</name>
    <dbReference type="NCBI Taxonomy" id="315576"/>
    <lineage>
        <taxon>Eukaryota</taxon>
        <taxon>Metazoa</taxon>
        <taxon>Ecdysozoa</taxon>
        <taxon>Arthropoda</taxon>
        <taxon>Hexapoda</taxon>
        <taxon>Insecta</taxon>
        <taxon>Pterygota</taxon>
        <taxon>Neoptera</taxon>
        <taxon>Endopterygota</taxon>
        <taxon>Diptera</taxon>
        <taxon>Nematocera</taxon>
        <taxon>Chironomoidea</taxon>
        <taxon>Chironomidae</taxon>
        <taxon>Chironominae</taxon>
        <taxon>Chironomus</taxon>
    </lineage>
</organism>
<dbReference type="InterPro" id="IPR004046">
    <property type="entry name" value="GST_C"/>
</dbReference>
<gene>
    <name evidence="9" type="ORF">CHIRRI_LOCUS178</name>
</gene>
<reference evidence="9" key="2">
    <citation type="submission" date="2022-10" db="EMBL/GenBank/DDBJ databases">
        <authorList>
            <consortium name="ENA_rothamsted_submissions"/>
            <consortium name="culmorum"/>
            <person name="King R."/>
        </authorList>
    </citation>
    <scope>NUCLEOTIDE SEQUENCE</scope>
</reference>
<dbReference type="PROSITE" id="PS50405">
    <property type="entry name" value="GST_CTER"/>
    <property type="match status" value="1"/>
</dbReference>
<evidence type="ECO:0000259" key="8">
    <source>
        <dbReference type="PROSITE" id="PS50405"/>
    </source>
</evidence>
<evidence type="ECO:0000256" key="4">
    <source>
        <dbReference type="ARBA" id="ARBA00022679"/>
    </source>
</evidence>